<gene>
    <name evidence="1" type="ORF">JAO82_13860</name>
</gene>
<dbReference type="RefSeq" id="WP_198686987.1">
    <property type="nucleotide sequence ID" value="NZ_JAEIJD010000019.1"/>
</dbReference>
<dbReference type="EMBL" id="JAEIJD010000019">
    <property type="protein sequence ID" value="MBI6630963.1"/>
    <property type="molecule type" value="Genomic_DNA"/>
</dbReference>
<dbReference type="AlphaFoldDB" id="A0A934HMT3"/>
<proteinExistence type="predicted"/>
<protein>
    <submittedName>
        <fullName evidence="1">Uncharacterized protein</fullName>
    </submittedName>
</protein>
<evidence type="ECO:0000313" key="2">
    <source>
        <dbReference type="Proteomes" id="UP000613255"/>
    </source>
</evidence>
<reference evidence="1" key="1">
    <citation type="submission" date="2020-12" db="EMBL/GenBank/DDBJ databases">
        <title>Pontibaca salina gen. nov., sp. nov., isolated from marine sediment.</title>
        <authorList>
            <person name="Bo J."/>
            <person name="Wang S."/>
            <person name="Song X."/>
            <person name="Du Z."/>
        </authorList>
    </citation>
    <scope>NUCLEOTIDE SEQUENCE</scope>
    <source>
        <strain evidence="1">S1109L</strain>
    </source>
</reference>
<keyword evidence="2" id="KW-1185">Reference proteome</keyword>
<evidence type="ECO:0000313" key="1">
    <source>
        <dbReference type="EMBL" id="MBI6630963.1"/>
    </source>
</evidence>
<comment type="caution">
    <text evidence="1">The sequence shown here is derived from an EMBL/GenBank/DDBJ whole genome shotgun (WGS) entry which is preliminary data.</text>
</comment>
<dbReference type="Proteomes" id="UP000613255">
    <property type="component" value="Unassembled WGS sequence"/>
</dbReference>
<sequence>MILHLSIEVIYIKAKKPSRFSDRPEILKAFLRSNQVEDTMSLPIKDVLAAKGITTSGDSLAKLESKWKEFEDLKGSLEGAPLDDFDLALKNTAGGDHHG</sequence>
<name>A0A934HMT3_9RHOB</name>
<accession>A0A934HMT3</accession>
<organism evidence="1 2">
    <name type="scientific">Pontibaca salina</name>
    <dbReference type="NCBI Taxonomy" id="2795731"/>
    <lineage>
        <taxon>Bacteria</taxon>
        <taxon>Pseudomonadati</taxon>
        <taxon>Pseudomonadota</taxon>
        <taxon>Alphaproteobacteria</taxon>
        <taxon>Rhodobacterales</taxon>
        <taxon>Roseobacteraceae</taxon>
        <taxon>Pontibaca</taxon>
    </lineage>
</organism>